<keyword evidence="2" id="KW-1185">Reference proteome</keyword>
<dbReference type="EMBL" id="LPUX01000060">
    <property type="protein sequence ID" value="OAP39045.1"/>
    <property type="molecule type" value="Genomic_DNA"/>
</dbReference>
<gene>
    <name evidence="1" type="ORF">AU381_08035</name>
</gene>
<evidence type="ECO:0000313" key="2">
    <source>
        <dbReference type="Proteomes" id="UP000094025"/>
    </source>
</evidence>
<organism evidence="1 2">
    <name type="scientific">Sinorhizobium glycinis</name>
    <dbReference type="NCBI Taxonomy" id="1472378"/>
    <lineage>
        <taxon>Bacteria</taxon>
        <taxon>Pseudomonadati</taxon>
        <taxon>Pseudomonadota</taxon>
        <taxon>Alphaproteobacteria</taxon>
        <taxon>Hyphomicrobiales</taxon>
        <taxon>Rhizobiaceae</taxon>
        <taxon>Sinorhizobium/Ensifer group</taxon>
        <taxon>Sinorhizobium</taxon>
    </lineage>
</organism>
<dbReference type="Proteomes" id="UP000094025">
    <property type="component" value="Unassembled WGS sequence"/>
</dbReference>
<name>A0A178XX59_9HYPH</name>
<evidence type="ECO:0000313" key="1">
    <source>
        <dbReference type="EMBL" id="OAP39045.1"/>
    </source>
</evidence>
<dbReference type="OrthoDB" id="8072711at2"/>
<reference evidence="1 2" key="1">
    <citation type="journal article" date="2016" name="Int. J. Syst. Evol. Microbiol.">
        <title>Ensifer glycinis sp. nov., an novel rhizobial species associated with Glycine spp.</title>
        <authorList>
            <person name="Yan H."/>
            <person name="Yan J."/>
            <person name="Sui X.H."/>
            <person name="Wang E.T."/>
            <person name="Chen W.X."/>
            <person name="Zhang X.X."/>
            <person name="Chen W.F."/>
        </authorList>
    </citation>
    <scope>NUCLEOTIDE SEQUENCE [LARGE SCALE GENOMIC DNA]</scope>
    <source>
        <strain evidence="1 2">CCBAU 23380</strain>
    </source>
</reference>
<dbReference type="STRING" id="1472378.AU381_08035"/>
<protein>
    <submittedName>
        <fullName evidence="1">Uncharacterized protein</fullName>
    </submittedName>
</protein>
<proteinExistence type="predicted"/>
<accession>A0A178XX59</accession>
<dbReference type="RefSeq" id="WP_064242520.1">
    <property type="nucleotide sequence ID" value="NZ_LPUX01000060.1"/>
</dbReference>
<comment type="caution">
    <text evidence="1">The sequence shown here is derived from an EMBL/GenBank/DDBJ whole genome shotgun (WGS) entry which is preliminary data.</text>
</comment>
<sequence>MTTIPSGAPGAPAYPHAVDLDALRPRFEVLIDELSSQPFSAGALCKALASGVSDAAAILRAIPIQEGRLLERGIGIIADLNPDLVVLAQNLRLPVTKTALELVEKNDPKHFRSLTLDADTGGRKTYTPDLVIVNRKTKLAHVIDVKRSLGSYEVSRINELKSRMLAAALVVPDFLYRDHHRLVVEEVRVVILNAENQRSDVTGGVWPLSDLDHLVEVGGAGKAIGMLRERFHGRIDENWKLARNAFAGPKEERARRGASADIADANGNEMCDSDAGAITEVHQPAGRGQIRVGFARIPQAGTG</sequence>
<dbReference type="AlphaFoldDB" id="A0A178XX59"/>